<accession>A0A3R9QPM0</accession>
<comment type="similarity">
    <text evidence="1">Belongs to the FAH family.</text>
</comment>
<dbReference type="PANTHER" id="PTHR42796:SF4">
    <property type="entry name" value="FUMARYLACETOACETATE HYDROLASE DOMAIN-CONTAINING PROTEIN 2A"/>
    <property type="match status" value="1"/>
</dbReference>
<dbReference type="GO" id="GO:0016787">
    <property type="term" value="F:hydrolase activity"/>
    <property type="evidence" value="ECO:0007669"/>
    <property type="project" value="UniProtKB-KW"/>
</dbReference>
<keyword evidence="2" id="KW-0479">Metal-binding</keyword>
<dbReference type="PANTHER" id="PTHR42796">
    <property type="entry name" value="FUMARYLACETOACETATE HYDROLASE DOMAIN-CONTAINING PROTEIN 2A-RELATED"/>
    <property type="match status" value="1"/>
</dbReference>
<name>A0A3R9QPM0_9CREN</name>
<gene>
    <name evidence="4" type="ORF">D9Q81_08960</name>
</gene>
<sequence>MRLLSFKHRGSLDYGVIIDDEVIPSSELSMKIGKKLPPTLEELIRLPVIDEVISLPDRPFGRTIKVEEVEILRPISNPPKIICLGRNYVEHAAETGSSPPEEPIIFMKPRTALNDPFSDVIVPDDYTKEVDYEGEIAFVMKRGGRRLSGREAKASILGYMAFDDVTARDIQRRDKQWVRGKSIDGFAPIGPWIDVSADFDELEILTFVNGELRQRASSGEMIFKPWEIIEILSKGMTIEPCDIVATGTPSGVGGFSNPPRLLNHGDIVEVEVKGVGRIRNRIVFESKL</sequence>
<dbReference type="FunFam" id="3.90.850.10:FF:000002">
    <property type="entry name" value="2-hydroxyhepta-2,4-diene-1,7-dioate isomerase"/>
    <property type="match status" value="1"/>
</dbReference>
<dbReference type="SUPFAM" id="SSF56529">
    <property type="entry name" value="FAH"/>
    <property type="match status" value="1"/>
</dbReference>
<evidence type="ECO:0000313" key="5">
    <source>
        <dbReference type="Proteomes" id="UP000278149"/>
    </source>
</evidence>
<keyword evidence="4" id="KW-0378">Hydrolase</keyword>
<dbReference type="InterPro" id="IPR011234">
    <property type="entry name" value="Fumarylacetoacetase-like_C"/>
</dbReference>
<dbReference type="EMBL" id="RCOR01000049">
    <property type="protein sequence ID" value="RSN67139.1"/>
    <property type="molecule type" value="Genomic_DNA"/>
</dbReference>
<dbReference type="GO" id="GO:0046872">
    <property type="term" value="F:metal ion binding"/>
    <property type="evidence" value="ECO:0007669"/>
    <property type="project" value="UniProtKB-KW"/>
</dbReference>
<dbReference type="Pfam" id="PF01557">
    <property type="entry name" value="FAA_hydrolase"/>
    <property type="match status" value="1"/>
</dbReference>
<comment type="caution">
    <text evidence="4">The sequence shown here is derived from an EMBL/GenBank/DDBJ whole genome shotgun (WGS) entry which is preliminary data.</text>
</comment>
<feature type="domain" description="Fumarylacetoacetase-like C-terminal" evidence="3">
    <location>
        <begin position="80"/>
        <end position="283"/>
    </location>
</feature>
<dbReference type="InterPro" id="IPR036663">
    <property type="entry name" value="Fumarylacetoacetase_C_sf"/>
</dbReference>
<dbReference type="RefSeq" id="WP_125742908.1">
    <property type="nucleotide sequence ID" value="NZ_RCOR01000049.1"/>
</dbReference>
<dbReference type="GO" id="GO:0016853">
    <property type="term" value="F:isomerase activity"/>
    <property type="evidence" value="ECO:0007669"/>
    <property type="project" value="UniProtKB-ARBA"/>
</dbReference>
<protein>
    <submittedName>
        <fullName evidence="4">FAA hydrolase family protein</fullName>
    </submittedName>
</protein>
<dbReference type="Gene3D" id="3.90.850.10">
    <property type="entry name" value="Fumarylacetoacetase-like, C-terminal domain"/>
    <property type="match status" value="1"/>
</dbReference>
<dbReference type="GO" id="GO:0019752">
    <property type="term" value="P:carboxylic acid metabolic process"/>
    <property type="evidence" value="ECO:0007669"/>
    <property type="project" value="UniProtKB-ARBA"/>
</dbReference>
<evidence type="ECO:0000256" key="2">
    <source>
        <dbReference type="ARBA" id="ARBA00022723"/>
    </source>
</evidence>
<evidence type="ECO:0000259" key="3">
    <source>
        <dbReference type="Pfam" id="PF01557"/>
    </source>
</evidence>
<evidence type="ECO:0000313" key="4">
    <source>
        <dbReference type="EMBL" id="RSN67139.1"/>
    </source>
</evidence>
<reference evidence="4 5" key="1">
    <citation type="submission" date="2018-10" db="EMBL/GenBank/DDBJ databases">
        <title>Co-occurring genomic capacity for anaerobic methane metabolism and dissimilatory sulfite reduction discovered in the Korarchaeota.</title>
        <authorList>
            <person name="Mckay L.J."/>
            <person name="Dlakic M."/>
            <person name="Fields M.W."/>
            <person name="Delmont T.O."/>
            <person name="Eren A.M."/>
            <person name="Jay Z.J."/>
            <person name="Klingelsmith K.B."/>
            <person name="Rusch D.B."/>
            <person name="Inskeep W.P."/>
        </authorList>
    </citation>
    <scope>NUCLEOTIDE SEQUENCE [LARGE SCALE GENOMIC DNA]</scope>
    <source>
        <strain evidence="4 5">WS</strain>
    </source>
</reference>
<dbReference type="Proteomes" id="UP000278149">
    <property type="component" value="Unassembled WGS sequence"/>
</dbReference>
<organism evidence="4 5">
    <name type="scientific">Candidatus Korarchaeum cryptofilum</name>
    <dbReference type="NCBI Taxonomy" id="498846"/>
    <lineage>
        <taxon>Archaea</taxon>
        <taxon>Thermoproteota</taxon>
        <taxon>Candidatus Korarchaeia</taxon>
        <taxon>Candidatus Korarchaeales</taxon>
        <taxon>Candidatus Korarchaeaceae</taxon>
        <taxon>Candidatus Korarchaeum</taxon>
    </lineage>
</organism>
<dbReference type="InterPro" id="IPR051121">
    <property type="entry name" value="FAH"/>
</dbReference>
<dbReference type="AlphaFoldDB" id="A0A3R9QPM0"/>
<evidence type="ECO:0000256" key="1">
    <source>
        <dbReference type="ARBA" id="ARBA00010211"/>
    </source>
</evidence>
<proteinExistence type="inferred from homology"/>